<feature type="transmembrane region" description="Helical" evidence="1">
    <location>
        <begin position="211"/>
        <end position="231"/>
    </location>
</feature>
<evidence type="ECO:0000259" key="2">
    <source>
        <dbReference type="Pfam" id="PF13274"/>
    </source>
</evidence>
<dbReference type="Pfam" id="PF13274">
    <property type="entry name" value="SocA_Panacea"/>
    <property type="match status" value="1"/>
</dbReference>
<gene>
    <name evidence="3" type="ORF">H2204_011384</name>
</gene>
<evidence type="ECO:0000313" key="3">
    <source>
        <dbReference type="EMBL" id="KAJ9622904.1"/>
    </source>
</evidence>
<keyword evidence="1" id="KW-0472">Membrane</keyword>
<keyword evidence="1" id="KW-1133">Transmembrane helix</keyword>
<sequence length="278" mass="30675">MKHFAIAAANEFVRLGRKDDVLVTNMKLQKLLYFLQGHGLALAGENLLDEQPQAWQYGPVYPSVYHEFKDYGASPILKEVPFPFDEDGEPWRMSEDDPKARSILHAVWRAYKDMPATKLSQITHVPGGPWEQAASKGRSSPELPGVESIDERIRIFQIKAEAQIPEGSDKGAVTGEAAAWEARIDRIKAKNDARRADTEMRGKYAEQAFELARLAVWFWIVLFGATAISNAAMGKPALSDKALIALTSGATINVIAVCLVVVRGLFPARQKREGKGGS</sequence>
<dbReference type="AlphaFoldDB" id="A0AA38XVK0"/>
<accession>A0AA38XVK0</accession>
<dbReference type="EMBL" id="JAPDRN010000104">
    <property type="protein sequence ID" value="KAJ9622904.1"/>
    <property type="molecule type" value="Genomic_DNA"/>
</dbReference>
<dbReference type="InterPro" id="IPR025272">
    <property type="entry name" value="SocA_Panacea"/>
</dbReference>
<keyword evidence="1" id="KW-0812">Transmembrane</keyword>
<name>A0AA38XVK0_9EURO</name>
<feature type="domain" description="Antitoxin SocA-like Panacea" evidence="2">
    <location>
        <begin position="28"/>
        <end position="130"/>
    </location>
</feature>
<reference evidence="3" key="1">
    <citation type="submission" date="2022-10" db="EMBL/GenBank/DDBJ databases">
        <title>Culturing micro-colonial fungi from biological soil crusts in the Mojave desert and describing Neophaeococcomyces mojavensis, and introducing the new genera and species Taxawa tesnikishii.</title>
        <authorList>
            <person name="Kurbessoian T."/>
            <person name="Stajich J.E."/>
        </authorList>
    </citation>
    <scope>NUCLEOTIDE SEQUENCE</scope>
    <source>
        <strain evidence="3">TK_35</strain>
    </source>
</reference>
<organism evidence="3">
    <name type="scientific">Knufia peltigerae</name>
    <dbReference type="NCBI Taxonomy" id="1002370"/>
    <lineage>
        <taxon>Eukaryota</taxon>
        <taxon>Fungi</taxon>
        <taxon>Dikarya</taxon>
        <taxon>Ascomycota</taxon>
        <taxon>Pezizomycotina</taxon>
        <taxon>Eurotiomycetes</taxon>
        <taxon>Chaetothyriomycetidae</taxon>
        <taxon>Chaetothyriales</taxon>
        <taxon>Trichomeriaceae</taxon>
        <taxon>Knufia</taxon>
    </lineage>
</organism>
<proteinExistence type="predicted"/>
<protein>
    <recommendedName>
        <fullName evidence="2">Antitoxin SocA-like Panacea domain-containing protein</fullName>
    </recommendedName>
</protein>
<comment type="caution">
    <text evidence="3">The sequence shown here is derived from an EMBL/GenBank/DDBJ whole genome shotgun (WGS) entry which is preliminary data.</text>
</comment>
<evidence type="ECO:0000256" key="1">
    <source>
        <dbReference type="SAM" id="Phobius"/>
    </source>
</evidence>
<feature type="transmembrane region" description="Helical" evidence="1">
    <location>
        <begin position="243"/>
        <end position="266"/>
    </location>
</feature>